<sequence>MKLLGTHVYPKNKYLTLQMTRSAKGVACEDVFESMVLFSESWWVGTKEENPDELKLEFPKEMQNAAEDVDFKGGAGAASGEVVTVNKPRKRTAEPRTAEPSTAEPSTPEFNSDADSEDSDVKDESGTQTTSDTPVRKSARTAGKTFKFAELAGGDSAESDTEIEFAEDLDEKLLCYLHLRQMESAEIKEEIPGEDIKEEIPSEDIKPEDPPAESLSIKKQPLVQANLSAMFKKAEEKKV</sequence>
<proteinExistence type="predicted"/>
<reference evidence="2" key="3">
    <citation type="journal article" date="2017" name="Nature">
        <title>Genome sequence of the progenitor of the wheat D genome Aegilops tauschii.</title>
        <authorList>
            <person name="Luo M.C."/>
            <person name="Gu Y.Q."/>
            <person name="Puiu D."/>
            <person name="Wang H."/>
            <person name="Twardziok S.O."/>
            <person name="Deal K.R."/>
            <person name="Huo N."/>
            <person name="Zhu T."/>
            <person name="Wang L."/>
            <person name="Wang Y."/>
            <person name="McGuire P.E."/>
            <person name="Liu S."/>
            <person name="Long H."/>
            <person name="Ramasamy R.K."/>
            <person name="Rodriguez J.C."/>
            <person name="Van S.L."/>
            <person name="Yuan L."/>
            <person name="Wang Z."/>
            <person name="Xia Z."/>
            <person name="Xiao L."/>
            <person name="Anderson O.D."/>
            <person name="Ouyang S."/>
            <person name="Liang Y."/>
            <person name="Zimin A.V."/>
            <person name="Pertea G."/>
            <person name="Qi P."/>
            <person name="Bennetzen J.L."/>
            <person name="Dai X."/>
            <person name="Dawson M.W."/>
            <person name="Muller H.G."/>
            <person name="Kugler K."/>
            <person name="Rivarola-Duarte L."/>
            <person name="Spannagl M."/>
            <person name="Mayer K.F.X."/>
            <person name="Lu F.H."/>
            <person name="Bevan M.W."/>
            <person name="Leroy P."/>
            <person name="Li P."/>
            <person name="You F.M."/>
            <person name="Sun Q."/>
            <person name="Liu Z."/>
            <person name="Lyons E."/>
            <person name="Wicker T."/>
            <person name="Salzberg S.L."/>
            <person name="Devos K.M."/>
            <person name="Dvorak J."/>
        </authorList>
    </citation>
    <scope>NUCLEOTIDE SEQUENCE [LARGE SCALE GENOMIC DNA]</scope>
    <source>
        <strain evidence="2">cv. AL8/78</strain>
    </source>
</reference>
<dbReference type="PANTHER" id="PTHR35698:SF2">
    <property type="entry name" value="DNA-BINDING PROTEIN RHL1"/>
    <property type="match status" value="1"/>
</dbReference>
<evidence type="ECO:0000256" key="1">
    <source>
        <dbReference type="SAM" id="MobiDB-lite"/>
    </source>
</evidence>
<accession>A0A453TD62</accession>
<dbReference type="GO" id="GO:0042023">
    <property type="term" value="P:DNA endoreduplication"/>
    <property type="evidence" value="ECO:0007669"/>
    <property type="project" value="InterPro"/>
</dbReference>
<reference evidence="3" key="2">
    <citation type="journal article" date="2017" name="Nat. Plants">
        <title>The Aegilops tauschii genome reveals multiple impacts of transposons.</title>
        <authorList>
            <person name="Zhao G."/>
            <person name="Zou C."/>
            <person name="Li K."/>
            <person name="Wang K."/>
            <person name="Li T."/>
            <person name="Gao L."/>
            <person name="Zhang X."/>
            <person name="Wang H."/>
            <person name="Yang Z."/>
            <person name="Liu X."/>
            <person name="Jiang W."/>
            <person name="Mao L."/>
            <person name="Kong X."/>
            <person name="Jiao Y."/>
            <person name="Jia J."/>
        </authorList>
    </citation>
    <scope>NUCLEOTIDE SEQUENCE [LARGE SCALE GENOMIC DNA]</scope>
    <source>
        <strain evidence="3">cv. AL8/78</strain>
    </source>
</reference>
<reference evidence="2" key="5">
    <citation type="journal article" date="2021" name="G3 (Bethesda)">
        <title>Aegilops tauschii genome assembly Aet v5.0 features greater sequence contiguity and improved annotation.</title>
        <authorList>
            <person name="Wang L."/>
            <person name="Zhu T."/>
            <person name="Rodriguez J.C."/>
            <person name="Deal K.R."/>
            <person name="Dubcovsky J."/>
            <person name="McGuire P.E."/>
            <person name="Lux T."/>
            <person name="Spannagl M."/>
            <person name="Mayer K.F.X."/>
            <person name="Baldrich P."/>
            <person name="Meyers B.C."/>
            <person name="Huo N."/>
            <person name="Gu Y.Q."/>
            <person name="Zhou H."/>
            <person name="Devos K.M."/>
            <person name="Bennetzen J.L."/>
            <person name="Unver T."/>
            <person name="Budak H."/>
            <person name="Gulick P.J."/>
            <person name="Galiba G."/>
            <person name="Kalapos B."/>
            <person name="Nelson D.R."/>
            <person name="Li P."/>
            <person name="You F.M."/>
            <person name="Luo M.C."/>
            <person name="Dvorak J."/>
        </authorList>
    </citation>
    <scope>NUCLEOTIDE SEQUENCE [LARGE SCALE GENOMIC DNA]</scope>
    <source>
        <strain evidence="2">cv. AL8/78</strain>
    </source>
</reference>
<evidence type="ECO:0000313" key="3">
    <source>
        <dbReference type="Proteomes" id="UP000015105"/>
    </source>
</evidence>
<reference evidence="2" key="4">
    <citation type="submission" date="2019-03" db="UniProtKB">
        <authorList>
            <consortium name="EnsemblPlants"/>
        </authorList>
    </citation>
    <scope>IDENTIFICATION</scope>
</reference>
<evidence type="ECO:0000313" key="2">
    <source>
        <dbReference type="EnsemblPlants" id="AET7Gv21352000.7"/>
    </source>
</evidence>
<feature type="region of interest" description="Disordered" evidence="1">
    <location>
        <begin position="67"/>
        <end position="161"/>
    </location>
</feature>
<feature type="compositionally biased region" description="Basic and acidic residues" evidence="1">
    <location>
        <begin position="188"/>
        <end position="209"/>
    </location>
</feature>
<reference evidence="3" key="1">
    <citation type="journal article" date="2014" name="Science">
        <title>Ancient hybridizations among the ancestral genomes of bread wheat.</title>
        <authorList>
            <consortium name="International Wheat Genome Sequencing Consortium,"/>
            <person name="Marcussen T."/>
            <person name="Sandve S.R."/>
            <person name="Heier L."/>
            <person name="Spannagl M."/>
            <person name="Pfeifer M."/>
            <person name="Jakobsen K.S."/>
            <person name="Wulff B.B."/>
            <person name="Steuernagel B."/>
            <person name="Mayer K.F."/>
            <person name="Olsen O.A."/>
        </authorList>
    </citation>
    <scope>NUCLEOTIDE SEQUENCE [LARGE SCALE GENOMIC DNA]</scope>
    <source>
        <strain evidence="3">cv. AL8/78</strain>
    </source>
</reference>
<feature type="region of interest" description="Disordered" evidence="1">
    <location>
        <begin position="188"/>
        <end position="217"/>
    </location>
</feature>
<dbReference type="InterPro" id="IPR038859">
    <property type="entry name" value="RHL1"/>
</dbReference>
<dbReference type="AlphaFoldDB" id="A0A453TD62"/>
<keyword evidence="3" id="KW-1185">Reference proteome</keyword>
<dbReference type="Gramene" id="AET7Gv21352000.7">
    <property type="protein sequence ID" value="AET7Gv21352000.7"/>
    <property type="gene ID" value="AET7Gv21352000"/>
</dbReference>
<feature type="compositionally biased region" description="Polar residues" evidence="1">
    <location>
        <begin position="99"/>
        <end position="110"/>
    </location>
</feature>
<dbReference type="GO" id="GO:0003677">
    <property type="term" value="F:DNA binding"/>
    <property type="evidence" value="ECO:0007669"/>
    <property type="project" value="InterPro"/>
</dbReference>
<dbReference type="EnsemblPlants" id="AET7Gv21352000.7">
    <property type="protein sequence ID" value="AET7Gv21352000.7"/>
    <property type="gene ID" value="AET7Gv21352000"/>
</dbReference>
<protein>
    <submittedName>
        <fullName evidence="2">Uncharacterized protein</fullName>
    </submittedName>
</protein>
<organism evidence="2 3">
    <name type="scientific">Aegilops tauschii subsp. strangulata</name>
    <name type="common">Goatgrass</name>
    <dbReference type="NCBI Taxonomy" id="200361"/>
    <lineage>
        <taxon>Eukaryota</taxon>
        <taxon>Viridiplantae</taxon>
        <taxon>Streptophyta</taxon>
        <taxon>Embryophyta</taxon>
        <taxon>Tracheophyta</taxon>
        <taxon>Spermatophyta</taxon>
        <taxon>Magnoliopsida</taxon>
        <taxon>Liliopsida</taxon>
        <taxon>Poales</taxon>
        <taxon>Poaceae</taxon>
        <taxon>BOP clade</taxon>
        <taxon>Pooideae</taxon>
        <taxon>Triticodae</taxon>
        <taxon>Triticeae</taxon>
        <taxon>Triticinae</taxon>
        <taxon>Aegilops</taxon>
    </lineage>
</organism>
<dbReference type="PANTHER" id="PTHR35698">
    <property type="entry name" value="DNA-BINDING PROTEIN RHL1"/>
    <property type="match status" value="1"/>
</dbReference>
<feature type="compositionally biased region" description="Acidic residues" evidence="1">
    <location>
        <begin position="112"/>
        <end position="121"/>
    </location>
</feature>
<dbReference type="Proteomes" id="UP000015105">
    <property type="component" value="Chromosome 7D"/>
</dbReference>
<name>A0A453TD62_AEGTS</name>